<gene>
    <name evidence="1" type="ORF">QE152_g21721</name>
</gene>
<evidence type="ECO:0000313" key="1">
    <source>
        <dbReference type="EMBL" id="KAK9721132.1"/>
    </source>
</evidence>
<evidence type="ECO:0000313" key="2">
    <source>
        <dbReference type="Proteomes" id="UP001458880"/>
    </source>
</evidence>
<name>A0AAW1KMR6_POPJA</name>
<comment type="caution">
    <text evidence="1">The sequence shown here is derived from an EMBL/GenBank/DDBJ whole genome shotgun (WGS) entry which is preliminary data.</text>
</comment>
<dbReference type="EMBL" id="JASPKY010000203">
    <property type="protein sequence ID" value="KAK9721132.1"/>
    <property type="molecule type" value="Genomic_DNA"/>
</dbReference>
<dbReference type="AlphaFoldDB" id="A0AAW1KMR6"/>
<sequence>MNGNPPDLLTSSTRQLGFNLYGFSNDNFPLLSQVTKKNKVLTSSTRQLGFNLYGFSNDNFPLLSQVTKKNKVVLLVSSAHHCKARGSENSPPKMISFFNVTKGGDNSFDMQCAKMISFFNVTKGGDNSFDMQCA</sequence>
<reference evidence="1 2" key="1">
    <citation type="journal article" date="2024" name="BMC Genomics">
        <title>De novo assembly and annotation of Popillia japonica's genome with initial clues to its potential as an invasive pest.</title>
        <authorList>
            <person name="Cucini C."/>
            <person name="Boschi S."/>
            <person name="Funari R."/>
            <person name="Cardaioli E."/>
            <person name="Iannotti N."/>
            <person name="Marturano G."/>
            <person name="Paoli F."/>
            <person name="Bruttini M."/>
            <person name="Carapelli A."/>
            <person name="Frati F."/>
            <person name="Nardi F."/>
        </authorList>
    </citation>
    <scope>NUCLEOTIDE SEQUENCE [LARGE SCALE GENOMIC DNA]</scope>
    <source>
        <strain evidence="1">DMR45628</strain>
    </source>
</reference>
<accession>A0AAW1KMR6</accession>
<protein>
    <submittedName>
        <fullName evidence="1">Uncharacterized protein</fullName>
    </submittedName>
</protein>
<keyword evidence="2" id="KW-1185">Reference proteome</keyword>
<dbReference type="Proteomes" id="UP001458880">
    <property type="component" value="Unassembled WGS sequence"/>
</dbReference>
<organism evidence="1 2">
    <name type="scientific">Popillia japonica</name>
    <name type="common">Japanese beetle</name>
    <dbReference type="NCBI Taxonomy" id="7064"/>
    <lineage>
        <taxon>Eukaryota</taxon>
        <taxon>Metazoa</taxon>
        <taxon>Ecdysozoa</taxon>
        <taxon>Arthropoda</taxon>
        <taxon>Hexapoda</taxon>
        <taxon>Insecta</taxon>
        <taxon>Pterygota</taxon>
        <taxon>Neoptera</taxon>
        <taxon>Endopterygota</taxon>
        <taxon>Coleoptera</taxon>
        <taxon>Polyphaga</taxon>
        <taxon>Scarabaeiformia</taxon>
        <taxon>Scarabaeidae</taxon>
        <taxon>Rutelinae</taxon>
        <taxon>Popillia</taxon>
    </lineage>
</organism>
<proteinExistence type="predicted"/>